<feature type="compositionally biased region" description="Polar residues" evidence="1">
    <location>
        <begin position="429"/>
        <end position="473"/>
    </location>
</feature>
<dbReference type="EMBL" id="KB445805">
    <property type="protein sequence ID" value="EMD33712.1"/>
    <property type="molecule type" value="Genomic_DNA"/>
</dbReference>
<reference evidence="3 4" key="1">
    <citation type="journal article" date="2012" name="Proc. Natl. Acad. Sci. U.S.A.">
        <title>Comparative genomics of Ceriporiopsis subvermispora and Phanerochaete chrysosporium provide insight into selective ligninolysis.</title>
        <authorList>
            <person name="Fernandez-Fueyo E."/>
            <person name="Ruiz-Duenas F.J."/>
            <person name="Ferreira P."/>
            <person name="Floudas D."/>
            <person name="Hibbett D.S."/>
            <person name="Canessa P."/>
            <person name="Larrondo L.F."/>
            <person name="James T.Y."/>
            <person name="Seelenfreund D."/>
            <person name="Lobos S."/>
            <person name="Polanco R."/>
            <person name="Tello M."/>
            <person name="Honda Y."/>
            <person name="Watanabe T."/>
            <person name="Watanabe T."/>
            <person name="Ryu J.S."/>
            <person name="Kubicek C.P."/>
            <person name="Schmoll M."/>
            <person name="Gaskell J."/>
            <person name="Hammel K.E."/>
            <person name="St John F.J."/>
            <person name="Vanden Wymelenberg A."/>
            <person name="Sabat G."/>
            <person name="Splinter BonDurant S."/>
            <person name="Syed K."/>
            <person name="Yadav J.S."/>
            <person name="Doddapaneni H."/>
            <person name="Subramanian V."/>
            <person name="Lavin J.L."/>
            <person name="Oguiza J.A."/>
            <person name="Perez G."/>
            <person name="Pisabarro A.G."/>
            <person name="Ramirez L."/>
            <person name="Santoyo F."/>
            <person name="Master E."/>
            <person name="Coutinho P.M."/>
            <person name="Henrissat B."/>
            <person name="Lombard V."/>
            <person name="Magnuson J.K."/>
            <person name="Kuees U."/>
            <person name="Hori C."/>
            <person name="Igarashi K."/>
            <person name="Samejima M."/>
            <person name="Held B.W."/>
            <person name="Barry K.W."/>
            <person name="LaButti K.M."/>
            <person name="Lapidus A."/>
            <person name="Lindquist E.A."/>
            <person name="Lucas S.M."/>
            <person name="Riley R."/>
            <person name="Salamov A.A."/>
            <person name="Hoffmeister D."/>
            <person name="Schwenk D."/>
            <person name="Hadar Y."/>
            <person name="Yarden O."/>
            <person name="de Vries R.P."/>
            <person name="Wiebenga A."/>
            <person name="Stenlid J."/>
            <person name="Eastwood D."/>
            <person name="Grigoriev I.V."/>
            <person name="Berka R.M."/>
            <person name="Blanchette R.A."/>
            <person name="Kersten P."/>
            <person name="Martinez A.T."/>
            <person name="Vicuna R."/>
            <person name="Cullen D."/>
        </authorList>
    </citation>
    <scope>NUCLEOTIDE SEQUENCE [LARGE SCALE GENOMIC DNA]</scope>
    <source>
        <strain evidence="3 4">B</strain>
    </source>
</reference>
<keyword evidence="4" id="KW-1185">Reference proteome</keyword>
<dbReference type="PANTHER" id="PTHR20932:SF8">
    <property type="entry name" value="LD22649P"/>
    <property type="match status" value="1"/>
</dbReference>
<evidence type="ECO:0000256" key="1">
    <source>
        <dbReference type="SAM" id="MobiDB-lite"/>
    </source>
</evidence>
<dbReference type="SMART" id="SM00257">
    <property type="entry name" value="LysM"/>
    <property type="match status" value="1"/>
</dbReference>
<dbReference type="InterPro" id="IPR018392">
    <property type="entry name" value="LysM"/>
</dbReference>
<dbReference type="CDD" id="cd00118">
    <property type="entry name" value="LysM"/>
    <property type="match status" value="1"/>
</dbReference>
<evidence type="ECO:0000259" key="2">
    <source>
        <dbReference type="PROSITE" id="PS51782"/>
    </source>
</evidence>
<feature type="region of interest" description="Disordered" evidence="1">
    <location>
        <begin position="1"/>
        <end position="113"/>
    </location>
</feature>
<feature type="region of interest" description="Disordered" evidence="1">
    <location>
        <begin position="266"/>
        <end position="289"/>
    </location>
</feature>
<feature type="compositionally biased region" description="Basic and acidic residues" evidence="1">
    <location>
        <begin position="50"/>
        <end position="73"/>
    </location>
</feature>
<dbReference type="OrthoDB" id="2107166at2759"/>
<dbReference type="HOGENOM" id="CLU_036221_0_0_1"/>
<feature type="region of interest" description="Disordered" evidence="1">
    <location>
        <begin position="306"/>
        <end position="325"/>
    </location>
</feature>
<dbReference type="Proteomes" id="UP000016930">
    <property type="component" value="Unassembled WGS sequence"/>
</dbReference>
<dbReference type="Gene3D" id="3.10.350.10">
    <property type="entry name" value="LysM domain"/>
    <property type="match status" value="1"/>
</dbReference>
<feature type="region of interest" description="Disordered" evidence="1">
    <location>
        <begin position="219"/>
        <end position="248"/>
    </location>
</feature>
<feature type="region of interest" description="Disordered" evidence="1">
    <location>
        <begin position="125"/>
        <end position="147"/>
    </location>
</feature>
<dbReference type="InterPro" id="IPR036779">
    <property type="entry name" value="LysM_dom_sf"/>
</dbReference>
<dbReference type="PANTHER" id="PTHR20932">
    <property type="entry name" value="LYSM AND PUTATIVE PEPTIDOGLYCAN-BINDING DOMAIN-CONTAINING PROTEIN"/>
    <property type="match status" value="1"/>
</dbReference>
<gene>
    <name evidence="3" type="primary">CsMn29</name>
    <name evidence="3" type="ORF">CERSUDRAFT_117788</name>
</gene>
<dbReference type="AlphaFoldDB" id="M2R6B9"/>
<accession>M2R6B9</accession>
<feature type="region of interest" description="Disordered" evidence="1">
    <location>
        <begin position="426"/>
        <end position="509"/>
    </location>
</feature>
<dbReference type="Pfam" id="PF01476">
    <property type="entry name" value="LysM"/>
    <property type="match status" value="1"/>
</dbReference>
<feature type="compositionally biased region" description="Polar residues" evidence="1">
    <location>
        <begin position="232"/>
        <end position="243"/>
    </location>
</feature>
<dbReference type="InterPro" id="IPR045030">
    <property type="entry name" value="LYSM1-4"/>
</dbReference>
<name>M2R6B9_CERS8</name>
<dbReference type="PROSITE" id="PS51782">
    <property type="entry name" value="LYSM"/>
    <property type="match status" value="1"/>
</dbReference>
<sequence>MPYGNSGADGIDDDADPTLVWRSELPAERSTSSFTSAVKPHQTRPAVRRRGSEGTTRRSRTDHDPWQDDDTHARARTRTAEAGTSTNHHPLVRRKDSATTHTRTPFSAHDTRPHLKRLLSDLTPAHGDSAVSLDPPDDRSRVPPAKEEEKVVLVHEVLPTDSLAGVALKYGIRLADLRKANQLWASDSIHLRKVLYIPLELARPTKQFSPDILAAAVSGDMPAPGTGRSDDTAGSNDQHTPSASGDRFTIVRVPASQLSFFLRSSRSPSSLHSSASRHHTLPRSIGSPYGPPLDFTSSASSAATSTSALSSSLPPASAPPSTPSYVSHIRSRTLPFSSASSSPAGRLVSSVSEALIARLSLDSTSGQASSSSDEQDWAHEMVDVSAASSSDQTDTTLVAHGRLASPAFACGDDYWAVAGSLGSIPLTPRRSNSLRSPRASPSRTPARSQNVSTKQTGYSRPLSASQSQGSVRTMQMEPSPVMQLPLVARKSKPREGGEEGSLPGLSGAT</sequence>
<feature type="compositionally biased region" description="Low complexity" evidence="1">
    <location>
        <begin position="500"/>
        <end position="509"/>
    </location>
</feature>
<feature type="compositionally biased region" description="Basic and acidic residues" evidence="1">
    <location>
        <begin position="136"/>
        <end position="147"/>
    </location>
</feature>
<proteinExistence type="predicted"/>
<evidence type="ECO:0000313" key="3">
    <source>
        <dbReference type="EMBL" id="EMD33712.1"/>
    </source>
</evidence>
<dbReference type="SUPFAM" id="SSF54106">
    <property type="entry name" value="LysM domain"/>
    <property type="match status" value="1"/>
</dbReference>
<protein>
    <submittedName>
        <fullName evidence="3">CsMn29</fullName>
    </submittedName>
</protein>
<evidence type="ECO:0000313" key="4">
    <source>
        <dbReference type="Proteomes" id="UP000016930"/>
    </source>
</evidence>
<feature type="domain" description="LysM" evidence="2">
    <location>
        <begin position="153"/>
        <end position="197"/>
    </location>
</feature>
<organism evidence="3 4">
    <name type="scientific">Ceriporiopsis subvermispora (strain B)</name>
    <name type="common">White-rot fungus</name>
    <name type="synonym">Gelatoporia subvermispora</name>
    <dbReference type="NCBI Taxonomy" id="914234"/>
    <lineage>
        <taxon>Eukaryota</taxon>
        <taxon>Fungi</taxon>
        <taxon>Dikarya</taxon>
        <taxon>Basidiomycota</taxon>
        <taxon>Agaricomycotina</taxon>
        <taxon>Agaricomycetes</taxon>
        <taxon>Polyporales</taxon>
        <taxon>Gelatoporiaceae</taxon>
        <taxon>Gelatoporia</taxon>
    </lineage>
</organism>
<dbReference type="STRING" id="914234.M2R6B9"/>
<feature type="compositionally biased region" description="Low complexity" evidence="1">
    <location>
        <begin position="306"/>
        <end position="315"/>
    </location>
</feature>